<organism evidence="1 2">
    <name type="scientific">Wenzhouxiangella marina</name>
    <dbReference type="NCBI Taxonomy" id="1579979"/>
    <lineage>
        <taxon>Bacteria</taxon>
        <taxon>Pseudomonadati</taxon>
        <taxon>Pseudomonadota</taxon>
        <taxon>Gammaproteobacteria</taxon>
        <taxon>Chromatiales</taxon>
        <taxon>Wenzhouxiangellaceae</taxon>
        <taxon>Wenzhouxiangella</taxon>
    </lineage>
</organism>
<dbReference type="InterPro" id="IPR007922">
    <property type="entry name" value="DciA-like"/>
</dbReference>
<proteinExistence type="predicted"/>
<evidence type="ECO:0000313" key="1">
    <source>
        <dbReference type="EMBL" id="AKS42721.1"/>
    </source>
</evidence>
<dbReference type="OrthoDB" id="5801779at2"/>
<protein>
    <submittedName>
        <fullName evidence="1">Uncharacterized protein</fullName>
    </submittedName>
</protein>
<dbReference type="STRING" id="1579979.WM2015_2358"/>
<keyword evidence="2" id="KW-1185">Reference proteome</keyword>
<dbReference type="KEGG" id="wma:WM2015_2358"/>
<dbReference type="RefSeq" id="WP_049726258.1">
    <property type="nucleotide sequence ID" value="NZ_CP012154.1"/>
</dbReference>
<evidence type="ECO:0000313" key="2">
    <source>
        <dbReference type="Proteomes" id="UP000066624"/>
    </source>
</evidence>
<sequence length="102" mass="11219">MKDRPERSAVEVASGDRRLSALLRAAQAYESLDQRVQPVLSPMCRGHVRVACVEDGCLVLAAESPTWAARARLEAENCLDAARQIWPRPIDSVRVVVLRPAA</sequence>
<gene>
    <name evidence="1" type="ORF">WM2015_2358</name>
</gene>
<accession>A0A0K0XYM1</accession>
<dbReference type="AlphaFoldDB" id="A0A0K0XYM1"/>
<dbReference type="EMBL" id="CP012154">
    <property type="protein sequence ID" value="AKS42721.1"/>
    <property type="molecule type" value="Genomic_DNA"/>
</dbReference>
<reference evidence="1 2" key="1">
    <citation type="submission" date="2015-07" db="EMBL/GenBank/DDBJ databases">
        <authorList>
            <person name="Noorani M."/>
        </authorList>
    </citation>
    <scope>NUCLEOTIDE SEQUENCE [LARGE SCALE GENOMIC DNA]</scope>
    <source>
        <strain evidence="1 2">KCTC 42284</strain>
    </source>
</reference>
<dbReference type="Pfam" id="PF05258">
    <property type="entry name" value="DciA"/>
    <property type="match status" value="1"/>
</dbReference>
<name>A0A0K0XYM1_9GAMM</name>
<dbReference type="Proteomes" id="UP000066624">
    <property type="component" value="Chromosome"/>
</dbReference>